<dbReference type="Proteomes" id="UP000515243">
    <property type="component" value="Chromosome 1"/>
</dbReference>
<dbReference type="EMBL" id="CP040626">
    <property type="protein sequence ID" value="QMW90199.1"/>
    <property type="molecule type" value="Genomic_DNA"/>
</dbReference>
<sequence length="81" mass="9548">MDKQIELKRLIADFNVVVNRLNKADKYFNNESDRKCTDEDFEKFEPTYTSLLKQASEFANRIENFIGRPLTTYESLHGINI</sequence>
<dbReference type="GeneID" id="92943357"/>
<proteinExistence type="predicted"/>
<name>A0AAP9RCP2_CLOBU</name>
<dbReference type="AlphaFoldDB" id="A0AAP9RCP2"/>
<reference evidence="1 2" key="1">
    <citation type="submission" date="2019-05" db="EMBL/GenBank/DDBJ databases">
        <authorList>
            <person name="Schori C."/>
            <person name="Ahrens C."/>
        </authorList>
    </citation>
    <scope>NUCLEOTIDE SEQUENCE [LARGE SCALE GENOMIC DNA]</scope>
    <source>
        <strain evidence="1 2">DSM 10702</strain>
    </source>
</reference>
<gene>
    <name evidence="1" type="ORF">FF104_04320</name>
</gene>
<evidence type="ECO:0000313" key="2">
    <source>
        <dbReference type="Proteomes" id="UP000515243"/>
    </source>
</evidence>
<organism evidence="1 2">
    <name type="scientific">Clostridium butyricum</name>
    <dbReference type="NCBI Taxonomy" id="1492"/>
    <lineage>
        <taxon>Bacteria</taxon>
        <taxon>Bacillati</taxon>
        <taxon>Bacillota</taxon>
        <taxon>Clostridia</taxon>
        <taxon>Eubacteriales</taxon>
        <taxon>Clostridiaceae</taxon>
        <taxon>Clostridium</taxon>
    </lineage>
</organism>
<accession>A0AAP9RCP2</accession>
<protein>
    <submittedName>
        <fullName evidence="1">Uncharacterized protein</fullName>
    </submittedName>
</protein>
<evidence type="ECO:0000313" key="1">
    <source>
        <dbReference type="EMBL" id="QMW90199.1"/>
    </source>
</evidence>
<dbReference type="RefSeq" id="WP_035761320.1">
    <property type="nucleotide sequence ID" value="NZ_AP019716.1"/>
</dbReference>